<accession>A0A8J3PGZ7</accession>
<dbReference type="EMBL" id="BONJ01000017">
    <property type="protein sequence ID" value="GIG14846.1"/>
    <property type="molecule type" value="Genomic_DNA"/>
</dbReference>
<dbReference type="Proteomes" id="UP000660339">
    <property type="component" value="Unassembled WGS sequence"/>
</dbReference>
<evidence type="ECO:0000313" key="1">
    <source>
        <dbReference type="EMBL" id="GIG14846.1"/>
    </source>
</evidence>
<reference evidence="1" key="1">
    <citation type="submission" date="2021-01" db="EMBL/GenBank/DDBJ databases">
        <title>Whole genome shotgun sequence of Catellatospora methionotrophica NBRC 14553.</title>
        <authorList>
            <person name="Komaki H."/>
            <person name="Tamura T."/>
        </authorList>
    </citation>
    <scope>NUCLEOTIDE SEQUENCE</scope>
    <source>
        <strain evidence="1">NBRC 14553</strain>
    </source>
</reference>
<dbReference type="AlphaFoldDB" id="A0A8J3PGZ7"/>
<protein>
    <submittedName>
        <fullName evidence="1">Uncharacterized protein</fullName>
    </submittedName>
</protein>
<name>A0A8J3PGZ7_9ACTN</name>
<proteinExistence type="predicted"/>
<dbReference type="RefSeq" id="WP_166378413.1">
    <property type="nucleotide sequence ID" value="NZ_BAAATT010000007.1"/>
</dbReference>
<organism evidence="1 2">
    <name type="scientific">Catellatospora methionotrophica</name>
    <dbReference type="NCBI Taxonomy" id="121620"/>
    <lineage>
        <taxon>Bacteria</taxon>
        <taxon>Bacillati</taxon>
        <taxon>Actinomycetota</taxon>
        <taxon>Actinomycetes</taxon>
        <taxon>Micromonosporales</taxon>
        <taxon>Micromonosporaceae</taxon>
        <taxon>Catellatospora</taxon>
    </lineage>
</organism>
<comment type="caution">
    <text evidence="1">The sequence shown here is derived from an EMBL/GenBank/DDBJ whole genome shotgun (WGS) entry which is preliminary data.</text>
</comment>
<keyword evidence="2" id="KW-1185">Reference proteome</keyword>
<gene>
    <name evidence="1" type="ORF">Cme02nite_31780</name>
</gene>
<evidence type="ECO:0000313" key="2">
    <source>
        <dbReference type="Proteomes" id="UP000660339"/>
    </source>
</evidence>
<sequence length="78" mass="8475">MNTPTGDGTFLHELQNEVEAELTMAENAPTEEEAAATPMDEWMIDPAYAQSEEVGLRNLLRAVQAVEDDAGPGERGRS</sequence>